<evidence type="ECO:0000256" key="11">
    <source>
        <dbReference type="ARBA" id="ARBA00023012"/>
    </source>
</evidence>
<dbReference type="InterPro" id="IPR003661">
    <property type="entry name" value="HisK_dim/P_dom"/>
</dbReference>
<dbReference type="CDD" id="cd00082">
    <property type="entry name" value="HisKA"/>
    <property type="match status" value="1"/>
</dbReference>
<dbReference type="Gene3D" id="1.20.120.620">
    <property type="entry name" value="Backbone structure of the membrane domain of e. Coli histidine kinase receptor kdpd"/>
    <property type="match status" value="1"/>
</dbReference>
<comment type="function">
    <text evidence="13">Member of the two-component regulatory system KdpD/KdpE involved in the regulation of the kdp operon. KdpD may function as a membrane-associated protein kinase that phosphorylates KdpE in response to environmental signals.</text>
</comment>
<dbReference type="Gene3D" id="3.40.50.300">
    <property type="entry name" value="P-loop containing nucleotide triphosphate hydrolases"/>
    <property type="match status" value="1"/>
</dbReference>
<dbReference type="SUPFAM" id="SSF55874">
    <property type="entry name" value="ATPase domain of HSP90 chaperone/DNA topoisomerase II/histidine kinase"/>
    <property type="match status" value="1"/>
</dbReference>
<evidence type="ECO:0000256" key="15">
    <source>
        <dbReference type="SAM" id="Phobius"/>
    </source>
</evidence>
<reference evidence="17" key="2">
    <citation type="submission" date="2014-03" db="EMBL/GenBank/DDBJ databases">
        <title>Candidatus Competibacter-lineage genomes retrieved from metagenomes reveal functional metabolic diversity.</title>
        <authorList>
            <person name="McIlroy S.J."/>
            <person name="Albertsen M."/>
            <person name="Andresen E.K."/>
            <person name="Saunders A.M."/>
            <person name="Kristiansen R."/>
            <person name="Stokholm-Bjerregaard M."/>
            <person name="Nielsen K.L."/>
            <person name="Nielsen P.H."/>
        </authorList>
    </citation>
    <scope>NUCLEOTIDE SEQUENCE</scope>
    <source>
        <strain evidence="17">Run_A_D11</strain>
    </source>
</reference>
<keyword evidence="10 15" id="KW-1133">Transmembrane helix</keyword>
<dbReference type="Gene3D" id="3.30.450.40">
    <property type="match status" value="1"/>
</dbReference>
<dbReference type="InterPro" id="IPR025201">
    <property type="entry name" value="KdpD_TM"/>
</dbReference>
<dbReference type="NCBIfam" id="NF007793">
    <property type="entry name" value="PRK10490.1"/>
    <property type="match status" value="1"/>
</dbReference>
<dbReference type="Gene3D" id="1.10.287.130">
    <property type="match status" value="1"/>
</dbReference>
<dbReference type="InterPro" id="IPR005467">
    <property type="entry name" value="His_kinase_dom"/>
</dbReference>
<comment type="caution">
    <text evidence="17">The sequence shown here is derived from an EMBL/GenBank/DDBJ whole genome shotgun (WGS) entry which is preliminary data.</text>
</comment>
<keyword evidence="4" id="KW-0597">Phosphoprotein</keyword>
<dbReference type="SMART" id="SM00388">
    <property type="entry name" value="HisKA"/>
    <property type="match status" value="1"/>
</dbReference>
<dbReference type="PROSITE" id="PS50109">
    <property type="entry name" value="HIS_KIN"/>
    <property type="match status" value="1"/>
</dbReference>
<dbReference type="Pfam" id="PF00512">
    <property type="entry name" value="HisKA"/>
    <property type="match status" value="1"/>
</dbReference>
<dbReference type="SUPFAM" id="SSF47384">
    <property type="entry name" value="Homodimeric domain of signal transducing histidine kinase"/>
    <property type="match status" value="1"/>
</dbReference>
<dbReference type="SMART" id="SM00387">
    <property type="entry name" value="HATPase_c"/>
    <property type="match status" value="1"/>
</dbReference>
<keyword evidence="5 17" id="KW-0808">Transferase</keyword>
<gene>
    <name evidence="17" type="primary">kdpD</name>
    <name evidence="17" type="ORF">BN873_10084</name>
</gene>
<dbReference type="InterPro" id="IPR003594">
    <property type="entry name" value="HATPase_dom"/>
</dbReference>
<evidence type="ECO:0000256" key="2">
    <source>
        <dbReference type="ARBA" id="ARBA00004141"/>
    </source>
</evidence>
<evidence type="ECO:0000256" key="14">
    <source>
        <dbReference type="SAM" id="MobiDB-lite"/>
    </source>
</evidence>
<dbReference type="InterPro" id="IPR036890">
    <property type="entry name" value="HATPase_C_sf"/>
</dbReference>
<dbReference type="FunFam" id="3.30.565.10:FF:000042">
    <property type="entry name" value="Two-component sensor histidine kinase KdpD"/>
    <property type="match status" value="1"/>
</dbReference>
<accession>W6MAN5</accession>
<keyword evidence="12 15" id="KW-0472">Membrane</keyword>
<dbReference type="InterPro" id="IPR004358">
    <property type="entry name" value="Sig_transdc_His_kin-like_C"/>
</dbReference>
<evidence type="ECO:0000313" key="17">
    <source>
        <dbReference type="EMBL" id="CDI00828.1"/>
    </source>
</evidence>
<keyword evidence="18" id="KW-1185">Reference proteome</keyword>
<evidence type="ECO:0000256" key="4">
    <source>
        <dbReference type="ARBA" id="ARBA00022553"/>
    </source>
</evidence>
<comment type="subcellular location">
    <subcellularLocation>
        <location evidence="2">Membrane</location>
        <topology evidence="2">Multi-pass membrane protein</topology>
    </subcellularLocation>
</comment>
<evidence type="ECO:0000256" key="5">
    <source>
        <dbReference type="ARBA" id="ARBA00022679"/>
    </source>
</evidence>
<evidence type="ECO:0000256" key="7">
    <source>
        <dbReference type="ARBA" id="ARBA00022741"/>
    </source>
</evidence>
<dbReference type="InterPro" id="IPR052023">
    <property type="entry name" value="Histidine_kinase_KdpD"/>
</dbReference>
<sequence length="920" mass="100643">MATPAEEELAMSGQASDARPNPDQLLQRIQQEEAHSQRGKLKIFFGASPGVGKTYAMLQAARRLREQGIDVVVGLVETHGRQETAALLEGLEQLPLKEVSYRERTLREFDLDAALARRPALILVDELAHSNAPGSRHPKRWQDIEELLDAGINVLTTINVQHLESLNDVVGGLTGIRVWETVTDRMFDQADEVVLVDLPPDELLQRLKEGKVYLPEQAERAIENFFRKGNLIALRELALRRTADRVDDQREHYQQLTGGPSLSTREALLVCIGPEPGEEGLVRAASRLANKLDAEWHALYVETPALQRLPEARRRAILGTLKLAQDLGAQTATQAAADIASAILAYAHQHRLGQVVVGRRRPGRWRFFRRALAEQLAQQAPKLDLLALARTDAPQRLPAQSAGVNVEDRTAQAAALWQAYGVTLLACVGTALATTPLLPYLDLTNIAMLFLLGVVGVAVRYGRGPAVLAAIVNVLAFDFFFVHPRFSFAVGDVQYLMTFAVMLIVGLVVGQLTARYRYQAQVSGAREQRARHLYQMSRDLSGALTVEQMIEISERSVEASFRVKARLLLPDDRDRFQPLPPQPGQLKVDVAITQWSFDRNEAAGLGTDTLPGSSVLYLPLKAPLRMRGVLAVAPEQRRLVLIPEQRRLLDTFAALIAIALERVHFVDVARDTLVKIEGERQRNSLLAALSHDLRTPLTGLIGLTETLALDLAAEESPHQDALADIREQAVRMALLADNLLDMARLQTGGIRLRQDWQSLEEILDSALQLLEQPLRLHPVHLALDPKLPLLYCDGALMERVLVNLLENAAKYTPPGTAIGVTATAAAQQVRIDVWDEGPGLPAGREQALFAKFSRGQAESAALGVGLGLAICQAVVEAHGGQIQAANRPGGGASFLVTLPLAELPPVDSEAEAADIPASTS</sequence>
<dbReference type="SUPFAM" id="SSF52540">
    <property type="entry name" value="P-loop containing nucleoside triphosphate hydrolases"/>
    <property type="match status" value="1"/>
</dbReference>
<dbReference type="GO" id="GO:0000155">
    <property type="term" value="F:phosphorelay sensor kinase activity"/>
    <property type="evidence" value="ECO:0007669"/>
    <property type="project" value="InterPro"/>
</dbReference>
<evidence type="ECO:0000256" key="10">
    <source>
        <dbReference type="ARBA" id="ARBA00022989"/>
    </source>
</evidence>
<dbReference type="PANTHER" id="PTHR45569">
    <property type="entry name" value="SENSOR PROTEIN KDPD"/>
    <property type="match status" value="1"/>
</dbReference>
<keyword evidence="8" id="KW-0418">Kinase</keyword>
<dbReference type="FunFam" id="3.40.50.300:FF:000483">
    <property type="entry name" value="Sensor histidine kinase KdpD"/>
    <property type="match status" value="1"/>
</dbReference>
<dbReference type="Pfam" id="PF02518">
    <property type="entry name" value="HATPase_c"/>
    <property type="match status" value="1"/>
</dbReference>
<evidence type="ECO:0000256" key="13">
    <source>
        <dbReference type="ARBA" id="ARBA00057300"/>
    </source>
</evidence>
<dbReference type="Gene3D" id="3.30.565.10">
    <property type="entry name" value="Histidine kinase-like ATPase, C-terminal domain"/>
    <property type="match status" value="1"/>
</dbReference>
<dbReference type="InterPro" id="IPR003018">
    <property type="entry name" value="GAF"/>
</dbReference>
<dbReference type="InterPro" id="IPR029016">
    <property type="entry name" value="GAF-like_dom_sf"/>
</dbReference>
<dbReference type="Gene3D" id="3.40.50.620">
    <property type="entry name" value="HUPs"/>
    <property type="match status" value="1"/>
</dbReference>
<keyword evidence="6 15" id="KW-0812">Transmembrane</keyword>
<evidence type="ECO:0000256" key="1">
    <source>
        <dbReference type="ARBA" id="ARBA00000085"/>
    </source>
</evidence>
<dbReference type="EC" id="2.7.13.3" evidence="3"/>
<dbReference type="PANTHER" id="PTHR45569:SF1">
    <property type="entry name" value="SENSOR PROTEIN KDPD"/>
    <property type="match status" value="1"/>
</dbReference>
<feature type="transmembrane region" description="Helical" evidence="15">
    <location>
        <begin position="495"/>
        <end position="514"/>
    </location>
</feature>
<comment type="catalytic activity">
    <reaction evidence="1">
        <text>ATP + protein L-histidine = ADP + protein N-phospho-L-histidine.</text>
        <dbReference type="EC" id="2.7.13.3"/>
    </reaction>
</comment>
<dbReference type="AlphaFoldDB" id="W6MAN5"/>
<feature type="region of interest" description="Disordered" evidence="14">
    <location>
        <begin position="1"/>
        <end position="21"/>
    </location>
</feature>
<evidence type="ECO:0000256" key="9">
    <source>
        <dbReference type="ARBA" id="ARBA00022840"/>
    </source>
</evidence>
<dbReference type="Pfam" id="PF13492">
    <property type="entry name" value="GAF_3"/>
    <property type="match status" value="1"/>
</dbReference>
<reference evidence="17" key="1">
    <citation type="submission" date="2013-07" db="EMBL/GenBank/DDBJ databases">
        <authorList>
            <person name="McIlroy S."/>
        </authorList>
    </citation>
    <scope>NUCLEOTIDE SEQUENCE [LARGE SCALE GENOMIC DNA]</scope>
    <source>
        <strain evidence="17">Run_A_D11</strain>
    </source>
</reference>
<dbReference type="Pfam" id="PF02702">
    <property type="entry name" value="KdpD"/>
    <property type="match status" value="1"/>
</dbReference>
<dbReference type="InterPro" id="IPR027417">
    <property type="entry name" value="P-loop_NTPase"/>
</dbReference>
<evidence type="ECO:0000256" key="3">
    <source>
        <dbReference type="ARBA" id="ARBA00012438"/>
    </source>
</evidence>
<dbReference type="GO" id="GO:0005886">
    <property type="term" value="C:plasma membrane"/>
    <property type="evidence" value="ECO:0007669"/>
    <property type="project" value="TreeGrafter"/>
</dbReference>
<feature type="transmembrane region" description="Helical" evidence="15">
    <location>
        <begin position="437"/>
        <end position="459"/>
    </location>
</feature>
<dbReference type="GO" id="GO:0042802">
    <property type="term" value="F:identical protein binding"/>
    <property type="evidence" value="ECO:0007669"/>
    <property type="project" value="UniProtKB-ARBA"/>
</dbReference>
<feature type="domain" description="Histidine kinase" evidence="16">
    <location>
        <begin position="688"/>
        <end position="902"/>
    </location>
</feature>
<evidence type="ECO:0000259" key="16">
    <source>
        <dbReference type="PROSITE" id="PS50109"/>
    </source>
</evidence>
<dbReference type="GO" id="GO:0005737">
    <property type="term" value="C:cytoplasm"/>
    <property type="evidence" value="ECO:0007669"/>
    <property type="project" value="UniProtKB-ARBA"/>
</dbReference>
<keyword evidence="9" id="KW-0067">ATP-binding</keyword>
<evidence type="ECO:0000313" key="18">
    <source>
        <dbReference type="Proteomes" id="UP000035760"/>
    </source>
</evidence>
<organism evidence="17 18">
    <name type="scientific">Candidatus Competibacter denitrificans Run_A_D11</name>
    <dbReference type="NCBI Taxonomy" id="1400863"/>
    <lineage>
        <taxon>Bacteria</taxon>
        <taxon>Pseudomonadati</taxon>
        <taxon>Pseudomonadota</taxon>
        <taxon>Gammaproteobacteria</taxon>
        <taxon>Candidatus Competibacteraceae</taxon>
        <taxon>Candidatus Competibacter</taxon>
    </lineage>
</organism>
<evidence type="ECO:0000256" key="12">
    <source>
        <dbReference type="ARBA" id="ARBA00023136"/>
    </source>
</evidence>
<dbReference type="GO" id="GO:0005524">
    <property type="term" value="F:ATP binding"/>
    <property type="evidence" value="ECO:0007669"/>
    <property type="project" value="UniProtKB-KW"/>
</dbReference>
<dbReference type="PRINTS" id="PR00344">
    <property type="entry name" value="BCTRLSENSOR"/>
</dbReference>
<evidence type="ECO:0000256" key="8">
    <source>
        <dbReference type="ARBA" id="ARBA00022777"/>
    </source>
</evidence>
<keyword evidence="11" id="KW-0902">Two-component regulatory system</keyword>
<keyword evidence="7" id="KW-0547">Nucleotide-binding</keyword>
<dbReference type="InterPro" id="IPR014729">
    <property type="entry name" value="Rossmann-like_a/b/a_fold"/>
</dbReference>
<dbReference type="EMBL" id="CBTJ020000001">
    <property type="protein sequence ID" value="CDI00828.1"/>
    <property type="molecule type" value="Genomic_DNA"/>
</dbReference>
<feature type="transmembrane region" description="Helical" evidence="15">
    <location>
        <begin position="466"/>
        <end position="483"/>
    </location>
</feature>
<evidence type="ECO:0000256" key="6">
    <source>
        <dbReference type="ARBA" id="ARBA00022692"/>
    </source>
</evidence>
<dbReference type="STRING" id="1400863.BN873_10084"/>
<proteinExistence type="predicted"/>
<dbReference type="Pfam" id="PF13493">
    <property type="entry name" value="DUF4118"/>
    <property type="match status" value="1"/>
</dbReference>
<dbReference type="SUPFAM" id="SSF52402">
    <property type="entry name" value="Adenine nucleotide alpha hydrolases-like"/>
    <property type="match status" value="1"/>
</dbReference>
<protein>
    <recommendedName>
        <fullName evidence="3">histidine kinase</fullName>
        <ecNumber evidence="3">2.7.13.3</ecNumber>
    </recommendedName>
</protein>
<name>W6MAN5_9GAMM</name>
<dbReference type="Proteomes" id="UP000035760">
    <property type="component" value="Unassembled WGS sequence"/>
</dbReference>
<dbReference type="SUPFAM" id="SSF55781">
    <property type="entry name" value="GAF domain-like"/>
    <property type="match status" value="1"/>
</dbReference>
<dbReference type="CDD" id="cd00075">
    <property type="entry name" value="HATPase"/>
    <property type="match status" value="1"/>
</dbReference>
<dbReference type="InterPro" id="IPR036097">
    <property type="entry name" value="HisK_dim/P_sf"/>
</dbReference>
<dbReference type="InterPro" id="IPR038318">
    <property type="entry name" value="KdpD_sf"/>
</dbReference>
<dbReference type="InterPro" id="IPR003852">
    <property type="entry name" value="Sig_transdc_His_kinase_KdpD_N"/>
</dbReference>